<keyword evidence="2" id="KW-0812">Transmembrane</keyword>
<feature type="region of interest" description="Disordered" evidence="1">
    <location>
        <begin position="1"/>
        <end position="79"/>
    </location>
</feature>
<evidence type="ECO:0000313" key="3">
    <source>
        <dbReference type="EMBL" id="RPB08104.1"/>
    </source>
</evidence>
<organism evidence="3 4">
    <name type="scientific">Morchella conica CCBAS932</name>
    <dbReference type="NCBI Taxonomy" id="1392247"/>
    <lineage>
        <taxon>Eukaryota</taxon>
        <taxon>Fungi</taxon>
        <taxon>Dikarya</taxon>
        <taxon>Ascomycota</taxon>
        <taxon>Pezizomycotina</taxon>
        <taxon>Pezizomycetes</taxon>
        <taxon>Pezizales</taxon>
        <taxon>Morchellaceae</taxon>
        <taxon>Morchella</taxon>
    </lineage>
</organism>
<evidence type="ECO:0000256" key="2">
    <source>
        <dbReference type="SAM" id="Phobius"/>
    </source>
</evidence>
<dbReference type="AlphaFoldDB" id="A0A3N4KC42"/>
<keyword evidence="4" id="KW-1185">Reference proteome</keyword>
<evidence type="ECO:0000313" key="4">
    <source>
        <dbReference type="Proteomes" id="UP000277580"/>
    </source>
</evidence>
<name>A0A3N4KC42_9PEZI</name>
<keyword evidence="2" id="KW-1133">Transmembrane helix</keyword>
<dbReference type="InParanoid" id="A0A3N4KC42"/>
<gene>
    <name evidence="3" type="ORF">P167DRAFT_365695</name>
</gene>
<dbReference type="Proteomes" id="UP000277580">
    <property type="component" value="Unassembled WGS sequence"/>
</dbReference>
<reference evidence="3 4" key="1">
    <citation type="journal article" date="2018" name="Nat. Ecol. Evol.">
        <title>Pezizomycetes genomes reveal the molecular basis of ectomycorrhizal truffle lifestyle.</title>
        <authorList>
            <person name="Murat C."/>
            <person name="Payen T."/>
            <person name="Noel B."/>
            <person name="Kuo A."/>
            <person name="Morin E."/>
            <person name="Chen J."/>
            <person name="Kohler A."/>
            <person name="Krizsan K."/>
            <person name="Balestrini R."/>
            <person name="Da Silva C."/>
            <person name="Montanini B."/>
            <person name="Hainaut M."/>
            <person name="Levati E."/>
            <person name="Barry K.W."/>
            <person name="Belfiori B."/>
            <person name="Cichocki N."/>
            <person name="Clum A."/>
            <person name="Dockter R.B."/>
            <person name="Fauchery L."/>
            <person name="Guy J."/>
            <person name="Iotti M."/>
            <person name="Le Tacon F."/>
            <person name="Lindquist E.A."/>
            <person name="Lipzen A."/>
            <person name="Malagnac F."/>
            <person name="Mello A."/>
            <person name="Molinier V."/>
            <person name="Miyauchi S."/>
            <person name="Poulain J."/>
            <person name="Riccioni C."/>
            <person name="Rubini A."/>
            <person name="Sitrit Y."/>
            <person name="Splivallo R."/>
            <person name="Traeger S."/>
            <person name="Wang M."/>
            <person name="Zifcakova L."/>
            <person name="Wipf D."/>
            <person name="Zambonelli A."/>
            <person name="Paolocci F."/>
            <person name="Nowrousian M."/>
            <person name="Ottonello S."/>
            <person name="Baldrian P."/>
            <person name="Spatafora J.W."/>
            <person name="Henrissat B."/>
            <person name="Nagy L.G."/>
            <person name="Aury J.M."/>
            <person name="Wincker P."/>
            <person name="Grigoriev I.V."/>
            <person name="Bonfante P."/>
            <person name="Martin F.M."/>
        </authorList>
    </citation>
    <scope>NUCLEOTIDE SEQUENCE [LARGE SCALE GENOMIC DNA]</scope>
    <source>
        <strain evidence="3 4">CCBAS932</strain>
    </source>
</reference>
<feature type="compositionally biased region" description="Basic residues" evidence="1">
    <location>
        <begin position="13"/>
        <end position="29"/>
    </location>
</feature>
<feature type="transmembrane region" description="Helical" evidence="2">
    <location>
        <begin position="84"/>
        <end position="108"/>
    </location>
</feature>
<evidence type="ECO:0000256" key="1">
    <source>
        <dbReference type="SAM" id="MobiDB-lite"/>
    </source>
</evidence>
<proteinExistence type="predicted"/>
<accession>A0A3N4KC42</accession>
<protein>
    <submittedName>
        <fullName evidence="3">Uncharacterized protein</fullName>
    </submittedName>
</protein>
<dbReference type="EMBL" id="ML119168">
    <property type="protein sequence ID" value="RPB08104.1"/>
    <property type="molecule type" value="Genomic_DNA"/>
</dbReference>
<sequence>MQNPHFIHFPSPIRKKPPPIPTQKKKRRPPTSTRQGAQKTTSKFKQHLNHPTPRLHLPRRHARPLLAPNPQTTRPPRHRNNNKAVVVLVVVVVVVVLRAALVVVRVAVEPLLDVAPLQLARRHVGAQLAHEALGAREVGVW</sequence>
<keyword evidence="2" id="KW-0472">Membrane</keyword>